<feature type="transmembrane region" description="Helical" evidence="5">
    <location>
        <begin position="84"/>
        <end position="105"/>
    </location>
</feature>
<gene>
    <name evidence="6" type="ORF">A3D65_00795</name>
</gene>
<dbReference type="InterPro" id="IPR008217">
    <property type="entry name" value="Ccc1_fam"/>
</dbReference>
<evidence type="ECO:0000256" key="5">
    <source>
        <dbReference type="SAM" id="Phobius"/>
    </source>
</evidence>
<dbReference type="GO" id="GO:0005384">
    <property type="term" value="F:manganese ion transmembrane transporter activity"/>
    <property type="evidence" value="ECO:0007669"/>
    <property type="project" value="InterPro"/>
</dbReference>
<sequence>MSREEWAPLFRNFVFGVEDSLVSTVGLLSGIAAAGEPTKTIVLAGIVLIFVEAFSMGIGSLLSDNSTKEFDSERKIPLSRSFRGGVTMFISYFISGFVPLAPYLLLDKVTAFPVSIIASLAALLFLGMFSARLSNISIWKKGIQMLMLGGSAILLGVFVGYLIN</sequence>
<dbReference type="PANTHER" id="PTHR31851">
    <property type="entry name" value="FE(2+)/MN(2+) TRANSPORTER PCL1"/>
    <property type="match status" value="1"/>
</dbReference>
<comment type="subcellular location">
    <subcellularLocation>
        <location evidence="1">Endomembrane system</location>
        <topology evidence="1">Multi-pass membrane protein</topology>
    </subcellularLocation>
</comment>
<dbReference type="Proteomes" id="UP000177996">
    <property type="component" value="Unassembled WGS sequence"/>
</dbReference>
<feature type="transmembrane region" description="Helical" evidence="5">
    <location>
        <begin position="41"/>
        <end position="63"/>
    </location>
</feature>
<dbReference type="EMBL" id="MHLL01000061">
    <property type="protein sequence ID" value="OGZ07349.1"/>
    <property type="molecule type" value="Genomic_DNA"/>
</dbReference>
<dbReference type="GO" id="GO:0012505">
    <property type="term" value="C:endomembrane system"/>
    <property type="evidence" value="ECO:0007669"/>
    <property type="project" value="UniProtKB-SubCell"/>
</dbReference>
<keyword evidence="3 5" id="KW-1133">Transmembrane helix</keyword>
<dbReference type="GO" id="GO:0030026">
    <property type="term" value="P:intracellular manganese ion homeostasis"/>
    <property type="evidence" value="ECO:0007669"/>
    <property type="project" value="InterPro"/>
</dbReference>
<feature type="transmembrane region" description="Helical" evidence="5">
    <location>
        <begin position="111"/>
        <end position="131"/>
    </location>
</feature>
<feature type="transmembrane region" description="Helical" evidence="5">
    <location>
        <begin position="12"/>
        <end position="35"/>
    </location>
</feature>
<dbReference type="CDD" id="cd01059">
    <property type="entry name" value="CCC1_like"/>
    <property type="match status" value="1"/>
</dbReference>
<organism evidence="6 7">
    <name type="scientific">Candidatus Lloydbacteria bacterium RIFCSPHIGHO2_02_FULL_50_13</name>
    <dbReference type="NCBI Taxonomy" id="1798661"/>
    <lineage>
        <taxon>Bacteria</taxon>
        <taxon>Candidatus Lloydiibacteriota</taxon>
    </lineage>
</organism>
<dbReference type="Pfam" id="PF01988">
    <property type="entry name" value="VIT1"/>
    <property type="match status" value="2"/>
</dbReference>
<evidence type="ECO:0000313" key="6">
    <source>
        <dbReference type="EMBL" id="OGZ07349.1"/>
    </source>
</evidence>
<comment type="caution">
    <text evidence="6">The sequence shown here is derived from an EMBL/GenBank/DDBJ whole genome shotgun (WGS) entry which is preliminary data.</text>
</comment>
<keyword evidence="4 5" id="KW-0472">Membrane</keyword>
<keyword evidence="2 5" id="KW-0812">Transmembrane</keyword>
<feature type="transmembrane region" description="Helical" evidence="5">
    <location>
        <begin position="143"/>
        <end position="163"/>
    </location>
</feature>
<evidence type="ECO:0000256" key="3">
    <source>
        <dbReference type="ARBA" id="ARBA00022989"/>
    </source>
</evidence>
<protein>
    <recommendedName>
        <fullName evidence="8">VIT family protein</fullName>
    </recommendedName>
</protein>
<proteinExistence type="predicted"/>
<reference evidence="6 7" key="1">
    <citation type="journal article" date="2016" name="Nat. Commun.">
        <title>Thousands of microbial genomes shed light on interconnected biogeochemical processes in an aquifer system.</title>
        <authorList>
            <person name="Anantharaman K."/>
            <person name="Brown C.T."/>
            <person name="Hug L.A."/>
            <person name="Sharon I."/>
            <person name="Castelle C.J."/>
            <person name="Probst A.J."/>
            <person name="Thomas B.C."/>
            <person name="Singh A."/>
            <person name="Wilkins M.J."/>
            <person name="Karaoz U."/>
            <person name="Brodie E.L."/>
            <person name="Williams K.H."/>
            <person name="Hubbard S.S."/>
            <person name="Banfield J.F."/>
        </authorList>
    </citation>
    <scope>NUCLEOTIDE SEQUENCE [LARGE SCALE GENOMIC DNA]</scope>
</reference>
<evidence type="ECO:0000256" key="4">
    <source>
        <dbReference type="ARBA" id="ARBA00023136"/>
    </source>
</evidence>
<evidence type="ECO:0000256" key="2">
    <source>
        <dbReference type="ARBA" id="ARBA00022692"/>
    </source>
</evidence>
<dbReference type="AlphaFoldDB" id="A0A1G2D145"/>
<accession>A0A1G2D145</accession>
<evidence type="ECO:0000256" key="1">
    <source>
        <dbReference type="ARBA" id="ARBA00004127"/>
    </source>
</evidence>
<evidence type="ECO:0000313" key="7">
    <source>
        <dbReference type="Proteomes" id="UP000177996"/>
    </source>
</evidence>
<evidence type="ECO:0008006" key="8">
    <source>
        <dbReference type="Google" id="ProtNLM"/>
    </source>
</evidence>
<name>A0A1G2D145_9BACT</name>